<accession>A0A9P3B1R8</accession>
<sequence>MAGETHLGLPLNEGTLFGGNVFADLDLEPYRLRQVKHAGCVILGGDSTVEGSGLMRLDQWDNEIPLC</sequence>
<dbReference type="Proteomes" id="UP001043456">
    <property type="component" value="Unassembled WGS sequence"/>
</dbReference>
<reference evidence="1 2" key="1">
    <citation type="submission" date="2018-10" db="EMBL/GenBank/DDBJ databases">
        <title>Pan-genome distribution and transcriptional activeness of fungal secondary metabolism genes in Aspergillus section Fumigati.</title>
        <authorList>
            <person name="Takahashi H."/>
            <person name="Umemura M."/>
            <person name="Ninomiya A."/>
            <person name="Kusuya Y."/>
            <person name="Urayama S."/>
            <person name="Shimizu M."/>
            <person name="Watanabe A."/>
            <person name="Kamei K."/>
            <person name="Yaguchi T."/>
            <person name="Hagiwara D."/>
        </authorList>
    </citation>
    <scope>NUCLEOTIDE SEQUENCE [LARGE SCALE GENOMIC DNA]</scope>
    <source>
        <strain evidence="1 2">IFM 55266</strain>
    </source>
</reference>
<proteinExistence type="predicted"/>
<evidence type="ECO:0000313" key="2">
    <source>
        <dbReference type="Proteomes" id="UP001043456"/>
    </source>
</evidence>
<organism evidence="1 2">
    <name type="scientific">Aspergillus pseudoviridinutans</name>
    <dbReference type="NCBI Taxonomy" id="1517512"/>
    <lineage>
        <taxon>Eukaryota</taxon>
        <taxon>Fungi</taxon>
        <taxon>Dikarya</taxon>
        <taxon>Ascomycota</taxon>
        <taxon>Pezizomycotina</taxon>
        <taxon>Eurotiomycetes</taxon>
        <taxon>Eurotiomycetidae</taxon>
        <taxon>Eurotiales</taxon>
        <taxon>Aspergillaceae</taxon>
        <taxon>Aspergillus</taxon>
        <taxon>Aspergillus subgen. Fumigati</taxon>
    </lineage>
</organism>
<gene>
    <name evidence="1" type="ORF">Asppvi_000600</name>
</gene>
<dbReference type="AlphaFoldDB" id="A0A9P3B1R8"/>
<dbReference type="GeneID" id="66999213"/>
<keyword evidence="2" id="KW-1185">Reference proteome</keyword>
<protein>
    <submittedName>
        <fullName evidence="1">Uncharacterized protein</fullName>
    </submittedName>
</protein>
<dbReference type="EMBL" id="BHVY01000001">
    <property type="protein sequence ID" value="GIJ82097.1"/>
    <property type="molecule type" value="Genomic_DNA"/>
</dbReference>
<dbReference type="RefSeq" id="XP_043152844.1">
    <property type="nucleotide sequence ID" value="XM_043296909.1"/>
</dbReference>
<comment type="caution">
    <text evidence="1">The sequence shown here is derived from an EMBL/GenBank/DDBJ whole genome shotgun (WGS) entry which is preliminary data.</text>
</comment>
<evidence type="ECO:0000313" key="1">
    <source>
        <dbReference type="EMBL" id="GIJ82097.1"/>
    </source>
</evidence>
<name>A0A9P3B1R8_9EURO</name>